<dbReference type="Proteomes" id="UP000746503">
    <property type="component" value="Unassembled WGS sequence"/>
</dbReference>
<evidence type="ECO:0000313" key="6">
    <source>
        <dbReference type="Proteomes" id="UP000746503"/>
    </source>
</evidence>
<dbReference type="Gene3D" id="3.10.129.110">
    <property type="entry name" value="Polyketide synthase dehydratase"/>
    <property type="match status" value="1"/>
</dbReference>
<name>A0ABX1AW80_9ACTN</name>
<dbReference type="InterPro" id="IPR020807">
    <property type="entry name" value="PKS_DH"/>
</dbReference>
<dbReference type="Pfam" id="PF21089">
    <property type="entry name" value="PKS_DH_N"/>
    <property type="match status" value="1"/>
</dbReference>
<evidence type="ECO:0000256" key="1">
    <source>
        <dbReference type="ARBA" id="ARBA00022679"/>
    </source>
</evidence>
<organism evidence="5 6">
    <name type="scientific">Streptomyces spiramenti</name>
    <dbReference type="NCBI Taxonomy" id="2720606"/>
    <lineage>
        <taxon>Bacteria</taxon>
        <taxon>Bacillati</taxon>
        <taxon>Actinomycetota</taxon>
        <taxon>Actinomycetes</taxon>
        <taxon>Kitasatosporales</taxon>
        <taxon>Streptomycetaceae</taxon>
        <taxon>Streptomyces</taxon>
    </lineage>
</organism>
<dbReference type="Gene3D" id="3.30.70.3290">
    <property type="match status" value="1"/>
</dbReference>
<dbReference type="EMBL" id="JAAVJB010000467">
    <property type="protein sequence ID" value="NJP69285.1"/>
    <property type="molecule type" value="Genomic_DNA"/>
</dbReference>
<dbReference type="Pfam" id="PF14765">
    <property type="entry name" value="PS-DH"/>
    <property type="match status" value="1"/>
</dbReference>
<feature type="region of interest" description="N-terminal hotdog fold" evidence="3">
    <location>
        <begin position="58"/>
        <end position="181"/>
    </location>
</feature>
<dbReference type="SMART" id="SM00826">
    <property type="entry name" value="PKS_DH"/>
    <property type="match status" value="1"/>
</dbReference>
<dbReference type="InterPro" id="IPR049551">
    <property type="entry name" value="PKS_DH_C"/>
</dbReference>
<evidence type="ECO:0000256" key="3">
    <source>
        <dbReference type="PROSITE-ProRule" id="PRU01363"/>
    </source>
</evidence>
<evidence type="ECO:0000313" key="5">
    <source>
        <dbReference type="EMBL" id="NJP69285.1"/>
    </source>
</evidence>
<proteinExistence type="predicted"/>
<keyword evidence="2" id="KW-0511">Multifunctional enzyme</keyword>
<evidence type="ECO:0000256" key="2">
    <source>
        <dbReference type="ARBA" id="ARBA00023268"/>
    </source>
</evidence>
<dbReference type="InterPro" id="IPR042104">
    <property type="entry name" value="PKS_dehydratase_sf"/>
</dbReference>
<dbReference type="PROSITE" id="PS52019">
    <property type="entry name" value="PKS_MFAS_DH"/>
    <property type="match status" value="1"/>
</dbReference>
<gene>
    <name evidence="5" type="ORF">HCJ92_24165</name>
</gene>
<comment type="caution">
    <text evidence="5">The sequence shown here is derived from an EMBL/GenBank/DDBJ whole genome shotgun (WGS) entry which is preliminary data.</text>
</comment>
<reference evidence="5 6" key="1">
    <citation type="submission" date="2020-03" db="EMBL/GenBank/DDBJ databases">
        <title>Draft genome of Streptomyces sp. ventii, isolated from the Axial Seamount in the Pacific Ocean, and resequencing of the two type strains Streptomyces lonarensis strain NCL 716 and Streptomyces bohaiensis strain 11A07.</title>
        <authorList>
            <person name="Loughran R.M."/>
            <person name="Pfannmuller K.M."/>
            <person name="Wasson B.J."/>
            <person name="Deadmond M.C."/>
            <person name="Paddock B.E."/>
            <person name="Koyack M.J."/>
            <person name="Gallegos D.A."/>
            <person name="Mitchell E.A."/>
            <person name="Ushijima B."/>
            <person name="Saw J.H."/>
            <person name="Mcphail K.L."/>
            <person name="Videau P."/>
        </authorList>
    </citation>
    <scope>NUCLEOTIDE SEQUENCE [LARGE SCALE GENOMIC DNA]</scope>
    <source>
        <strain evidence="6">5675061</strain>
    </source>
</reference>
<dbReference type="InterPro" id="IPR049552">
    <property type="entry name" value="PKS_DH_N"/>
</dbReference>
<dbReference type="InterPro" id="IPR049900">
    <property type="entry name" value="PKS_mFAS_DH"/>
</dbReference>
<keyword evidence="6" id="KW-1185">Reference proteome</keyword>
<sequence>MAALHVDGWSPDWTQLLAPRTPTHVDLPTYPFQRERYWLEGGVASAGVTGLGLEAADHPLLGAQTILADSGGVVLTGRLSLRTQPWLADHVIGGEVILPGTAFLELAVCAGDQVGCGLIGELVVQASLRLPAESTVRIQVLVGPPDDEGARSVSIYSQEHTGDVEWTPHATGVLLPASAQTEAVSDKGPWPPRDAQPVSLAQLPAQQAAGGLEYGTAFQGLAAVWRLGEDVLAEVRLPEKVAADAHRYGLHPAALDAAIQALPLAVDGADGGDPTAPVTLPFLWSGVSLFATGAATLRVRFSPDGADGYSALIAAVDGEPVASLERMVFRPVAELSAPAGPDLPLYRMDWTPMVSGAEPHVPVGEASVVDVGGLVGVLEG</sequence>
<feature type="non-terminal residue" evidence="5">
    <location>
        <position position="380"/>
    </location>
</feature>
<evidence type="ECO:0000259" key="4">
    <source>
        <dbReference type="PROSITE" id="PS52019"/>
    </source>
</evidence>
<feature type="active site" description="Proton donor; for dehydratase activity" evidence="3">
    <location>
        <position position="256"/>
    </location>
</feature>
<accession>A0ABX1AW80</accession>
<feature type="region of interest" description="C-terminal hotdog fold" evidence="3">
    <location>
        <begin position="195"/>
        <end position="338"/>
    </location>
</feature>
<feature type="active site" description="Proton acceptor; for dehydratase activity" evidence="3">
    <location>
        <position position="90"/>
    </location>
</feature>
<dbReference type="InterPro" id="IPR050091">
    <property type="entry name" value="PKS_NRPS_Biosynth_Enz"/>
</dbReference>
<dbReference type="RefSeq" id="WP_209311544.1">
    <property type="nucleotide sequence ID" value="NZ_JAAVJB010000467.1"/>
</dbReference>
<feature type="domain" description="PKS/mFAS DH" evidence="4">
    <location>
        <begin position="58"/>
        <end position="338"/>
    </location>
</feature>
<protein>
    <submittedName>
        <fullName evidence="5">Modular polyketide synthase</fullName>
    </submittedName>
</protein>
<dbReference type="PANTHER" id="PTHR43775:SF51">
    <property type="entry name" value="INACTIVE PHENOLPHTHIOCEROL SYNTHESIS POLYKETIDE SYNTHASE TYPE I PKS1-RELATED"/>
    <property type="match status" value="1"/>
</dbReference>
<dbReference type="PANTHER" id="PTHR43775">
    <property type="entry name" value="FATTY ACID SYNTHASE"/>
    <property type="match status" value="1"/>
</dbReference>
<keyword evidence="1" id="KW-0808">Transferase</keyword>